<gene>
    <name evidence="1" type="ORF">MENTE1834_LOCUS15305</name>
</gene>
<keyword evidence="2" id="KW-1185">Reference proteome</keyword>
<comment type="caution">
    <text evidence="1">The sequence shown here is derived from an EMBL/GenBank/DDBJ whole genome shotgun (WGS) entry which is preliminary data.</text>
</comment>
<protein>
    <submittedName>
        <fullName evidence="1">Uncharacterized protein</fullName>
    </submittedName>
</protein>
<evidence type="ECO:0000313" key="2">
    <source>
        <dbReference type="Proteomes" id="UP001497535"/>
    </source>
</evidence>
<name>A0ACB0YQW1_MELEN</name>
<organism evidence="1 2">
    <name type="scientific">Meloidogyne enterolobii</name>
    <name type="common">Root-knot nematode worm</name>
    <name type="synonym">Meloidogyne mayaguensis</name>
    <dbReference type="NCBI Taxonomy" id="390850"/>
    <lineage>
        <taxon>Eukaryota</taxon>
        <taxon>Metazoa</taxon>
        <taxon>Ecdysozoa</taxon>
        <taxon>Nematoda</taxon>
        <taxon>Chromadorea</taxon>
        <taxon>Rhabditida</taxon>
        <taxon>Tylenchina</taxon>
        <taxon>Tylenchomorpha</taxon>
        <taxon>Tylenchoidea</taxon>
        <taxon>Meloidogynidae</taxon>
        <taxon>Meloidogyninae</taxon>
        <taxon>Meloidogyne</taxon>
    </lineage>
</organism>
<accession>A0ACB0YQW1</accession>
<dbReference type="Proteomes" id="UP001497535">
    <property type="component" value="Unassembled WGS sequence"/>
</dbReference>
<proteinExistence type="predicted"/>
<dbReference type="EMBL" id="CAVMJV010000016">
    <property type="protein sequence ID" value="CAK5057824.1"/>
    <property type="molecule type" value="Genomic_DNA"/>
</dbReference>
<sequence>MSETKQECCACGPGYKSPLDAFKNAPREKIIFVTCPNVDQAKPDMLATVDVDPKSEDYCKIIGKIEVPNASDEVHHTGWNICSSCHEDAGRKRSHLILPCLNSSRIYIIDVTKDPKKPELTKTIEPKQLFDLGVGFPHTTHCLADGTIMISTLGDEKDSPKGFILTFMMGNYDIFHATQCLRTIYFSLPKNPFSGDFLLVNSETFEPISRWIPEGQNALPYNYDFWYQPRRGLMISTEWGSPKSIKQGFNPANVDKDYGHSVHVWDWQKRQLIQTISLQQPEGNIPLEVRFLHEPSRAHAFVGTALGSAIFHFWRNEEGPGQMEHSMVAAIPPKKVQGWALEWMPALITDILVSMDDRFLYISCWLHGDIRQYDITDPANPKLVGQCFIGGSIHKESGVKVLEDKELTSQPEPLFVKNKIVQGGPQMLQLSLDGRRLYVTNSLYSVWDKQFYPKLLRWVKSFFYFLKGVRNFILFFFALIRNF</sequence>
<reference evidence="1" key="1">
    <citation type="submission" date="2023-11" db="EMBL/GenBank/DDBJ databases">
        <authorList>
            <person name="Poullet M."/>
        </authorList>
    </citation>
    <scope>NUCLEOTIDE SEQUENCE</scope>
    <source>
        <strain evidence="1">E1834</strain>
    </source>
</reference>
<evidence type="ECO:0000313" key="1">
    <source>
        <dbReference type="EMBL" id="CAK5057824.1"/>
    </source>
</evidence>